<dbReference type="InterPro" id="IPR021265">
    <property type="entry name" value="DUF2842"/>
</dbReference>
<sequence>MTSPRTPQDGPSWRKPAGMFLILLLIVVWSALIVSQSETIGRLPWPVQAIIYLVAGIVWIAPLRPLLAWMETGRWRAPRDSELSE</sequence>
<accession>A0A5C6U8W3</accession>
<comment type="caution">
    <text evidence="2">The sequence shown here is derived from an EMBL/GenBank/DDBJ whole genome shotgun (WGS) entry which is preliminary data.</text>
</comment>
<dbReference type="Proteomes" id="UP000321129">
    <property type="component" value="Unassembled WGS sequence"/>
</dbReference>
<proteinExistence type="predicted"/>
<name>A0A5C6U8W3_9SPHN</name>
<feature type="transmembrane region" description="Helical" evidence="1">
    <location>
        <begin position="20"/>
        <end position="37"/>
    </location>
</feature>
<reference evidence="2 3" key="1">
    <citation type="submission" date="2019-08" db="EMBL/GenBank/DDBJ databases">
        <title>Sphingorhabdus soil sp. nov., isolated from arctic soil.</title>
        <authorList>
            <person name="Liu Y."/>
        </authorList>
    </citation>
    <scope>NUCLEOTIDE SEQUENCE [LARGE SCALE GENOMIC DNA]</scope>
    <source>
        <strain evidence="2 3">D-2Q-5-6</strain>
    </source>
</reference>
<gene>
    <name evidence="2" type="ORF">FSZ31_09980</name>
</gene>
<evidence type="ECO:0000313" key="3">
    <source>
        <dbReference type="Proteomes" id="UP000321129"/>
    </source>
</evidence>
<dbReference type="RefSeq" id="WP_147123188.1">
    <property type="nucleotide sequence ID" value="NZ_VOPY01000002.1"/>
</dbReference>
<evidence type="ECO:0000313" key="2">
    <source>
        <dbReference type="EMBL" id="TXC69234.1"/>
    </source>
</evidence>
<keyword evidence="3" id="KW-1185">Reference proteome</keyword>
<keyword evidence="1" id="KW-0472">Membrane</keyword>
<feature type="transmembrane region" description="Helical" evidence="1">
    <location>
        <begin position="49"/>
        <end position="69"/>
    </location>
</feature>
<protein>
    <submittedName>
        <fullName evidence="2">DUF2842 domain-containing protein</fullName>
    </submittedName>
</protein>
<dbReference type="Pfam" id="PF11003">
    <property type="entry name" value="DUF2842"/>
    <property type="match status" value="1"/>
</dbReference>
<organism evidence="2 3">
    <name type="scientific">Flavisphingopyxis soli</name>
    <dbReference type="NCBI Taxonomy" id="2601267"/>
    <lineage>
        <taxon>Bacteria</taxon>
        <taxon>Pseudomonadati</taxon>
        <taxon>Pseudomonadota</taxon>
        <taxon>Alphaproteobacteria</taxon>
        <taxon>Sphingomonadales</taxon>
        <taxon>Sphingopyxidaceae</taxon>
        <taxon>Flavisphingopyxis</taxon>
    </lineage>
</organism>
<keyword evidence="1" id="KW-1133">Transmembrane helix</keyword>
<dbReference type="OrthoDB" id="7510023at2"/>
<dbReference type="AlphaFoldDB" id="A0A5C6U8W3"/>
<dbReference type="EMBL" id="VOPY01000002">
    <property type="protein sequence ID" value="TXC69234.1"/>
    <property type="molecule type" value="Genomic_DNA"/>
</dbReference>
<keyword evidence="1" id="KW-0812">Transmembrane</keyword>
<evidence type="ECO:0000256" key="1">
    <source>
        <dbReference type="SAM" id="Phobius"/>
    </source>
</evidence>